<dbReference type="KEGG" id="orp:MOP44_16080"/>
<protein>
    <recommendedName>
        <fullName evidence="4">Poly(3-hydroxyalkanoate) polymerase subunit PhaE</fullName>
    </recommendedName>
</protein>
<dbReference type="AlphaFoldDB" id="A0A9J7BHV5"/>
<proteinExistence type="predicted"/>
<keyword evidence="3" id="KW-1185">Reference proteome</keyword>
<evidence type="ECO:0000256" key="1">
    <source>
        <dbReference type="SAM" id="MobiDB-lite"/>
    </source>
</evidence>
<feature type="compositionally biased region" description="Basic and acidic residues" evidence="1">
    <location>
        <begin position="123"/>
        <end position="135"/>
    </location>
</feature>
<dbReference type="EMBL" id="CP093313">
    <property type="protein sequence ID" value="UWZ82089.1"/>
    <property type="molecule type" value="Genomic_DNA"/>
</dbReference>
<organism evidence="2 3">
    <name type="scientific">Occallatibacter riparius</name>
    <dbReference type="NCBI Taxonomy" id="1002689"/>
    <lineage>
        <taxon>Bacteria</taxon>
        <taxon>Pseudomonadati</taxon>
        <taxon>Acidobacteriota</taxon>
        <taxon>Terriglobia</taxon>
        <taxon>Terriglobales</taxon>
        <taxon>Acidobacteriaceae</taxon>
        <taxon>Occallatibacter</taxon>
    </lineage>
</organism>
<gene>
    <name evidence="2" type="ORF">MOP44_16080</name>
</gene>
<reference evidence="2" key="1">
    <citation type="submission" date="2021-04" db="EMBL/GenBank/DDBJ databases">
        <title>Phylogenetic analysis of Acidobacteriaceae.</title>
        <authorList>
            <person name="Qiu L."/>
            <person name="Zhang Q."/>
        </authorList>
    </citation>
    <scope>NUCLEOTIDE SEQUENCE</scope>
    <source>
        <strain evidence="2">DSM 25168</strain>
    </source>
</reference>
<evidence type="ECO:0000313" key="3">
    <source>
        <dbReference type="Proteomes" id="UP001059380"/>
    </source>
</evidence>
<evidence type="ECO:0000313" key="2">
    <source>
        <dbReference type="EMBL" id="UWZ82089.1"/>
    </source>
</evidence>
<name>A0A9J7BHV5_9BACT</name>
<dbReference type="Proteomes" id="UP001059380">
    <property type="component" value="Chromosome"/>
</dbReference>
<feature type="region of interest" description="Disordered" evidence="1">
    <location>
        <begin position="113"/>
        <end position="135"/>
    </location>
</feature>
<evidence type="ECO:0008006" key="4">
    <source>
        <dbReference type="Google" id="ProtNLM"/>
    </source>
</evidence>
<accession>A0A9J7BHV5</accession>
<sequence>MAEVKDEKAATYDPFEPFREMRDAYLDAMSKTMVEAVNSEAYSKATGAMLDWSLTATTPIREALEKSMLQAVQQLSLPSRQEVASLAERFTNMELRVDDLDAKLDRVLELLAKMRPTPPAEQTDSRERPAGKPHK</sequence>
<dbReference type="RefSeq" id="WP_260791166.1">
    <property type="nucleotide sequence ID" value="NZ_CP093313.1"/>
</dbReference>